<dbReference type="EMBL" id="JARXVC010000011">
    <property type="protein sequence ID" value="MDH6282818.1"/>
    <property type="molecule type" value="Genomic_DNA"/>
</dbReference>
<keyword evidence="2" id="KW-1185">Reference proteome</keyword>
<gene>
    <name evidence="1" type="ORF">M2280_004055</name>
</gene>
<sequence length="148" mass="16603">MPPPKSAGVPLDKRVETQERRKLALQLKLEGWSLREIAEDPRIDRDMSVVSRYITDSVKAIPQQAAEEVIQMELARLDAMWKGIWADATHGDTWKIDRALAIMERRAKFLGLDGFVKPDTSKDAKSALQSFLSDVKTAVAEAEKGPEE</sequence>
<evidence type="ECO:0000313" key="2">
    <source>
        <dbReference type="Proteomes" id="UP001160334"/>
    </source>
</evidence>
<comment type="caution">
    <text evidence="1">The sequence shown here is derived from an EMBL/GenBank/DDBJ whole genome shotgun (WGS) entry which is preliminary data.</text>
</comment>
<proteinExistence type="predicted"/>
<accession>A0ABT6MET0</accession>
<evidence type="ECO:0000313" key="1">
    <source>
        <dbReference type="EMBL" id="MDH6282818.1"/>
    </source>
</evidence>
<reference evidence="1 2" key="1">
    <citation type="submission" date="2023-04" db="EMBL/GenBank/DDBJ databases">
        <title>Forest soil microbial communities from Buena Vista Peninsula, Colon Province, Panama.</title>
        <authorList>
            <person name="Bouskill N."/>
        </authorList>
    </citation>
    <scope>NUCLEOTIDE SEQUENCE [LARGE SCALE GENOMIC DNA]</scope>
    <source>
        <strain evidence="1 2">CFH S0262</strain>
    </source>
</reference>
<protein>
    <submittedName>
        <fullName evidence="1">Uncharacterized protein</fullName>
    </submittedName>
</protein>
<organism evidence="1 2">
    <name type="scientific">Prescottella agglutinans</name>
    <dbReference type="NCBI Taxonomy" id="1644129"/>
    <lineage>
        <taxon>Bacteria</taxon>
        <taxon>Bacillati</taxon>
        <taxon>Actinomycetota</taxon>
        <taxon>Actinomycetes</taxon>
        <taxon>Mycobacteriales</taxon>
        <taxon>Nocardiaceae</taxon>
        <taxon>Prescottella</taxon>
    </lineage>
</organism>
<dbReference type="RefSeq" id="WP_280762113.1">
    <property type="nucleotide sequence ID" value="NZ_JARXVC010000011.1"/>
</dbReference>
<dbReference type="Proteomes" id="UP001160334">
    <property type="component" value="Unassembled WGS sequence"/>
</dbReference>
<name>A0ABT6MET0_9NOCA</name>